<dbReference type="AlphaFoldDB" id="A0A2S6N0T2"/>
<sequence>MTRRPIQIRMAMHELLARRRSRFVRSGSLAEAIRAVHAQGGSFDAAFTVEVLAETADPDQARQLERAWIARLGTAAPHGFNLMPGGSSLGGPCNAMPVAVMHPSRGLLNFPSLMDAVAAIDADRAVAGVAPLSLSGVYARRDLGWTIEQALELTPHRDRRGERVPFRWHGRTYQSLRELAAAEGLRVDTARSKLSRARRAGCAATDDMAADRRCKGTHRTGGVGRGRLPPLSLPHPTDPDADDVNAGVFARLSGVPKATVLTRYQRLRRDVLDPDGLRRATLLAALLHGLDRRVVISLTLPDGQVLRGGVREVVRRVLDNPNLDRQRPERLGFSAIRRRLRCVPGWPEKLTPKAIEWAFGFRPDANPVRTGDAAA</sequence>
<gene>
    <name evidence="2" type="ORF">CCS01_25040</name>
</gene>
<dbReference type="Proteomes" id="UP000239724">
    <property type="component" value="Unassembled WGS sequence"/>
</dbReference>
<proteinExistence type="predicted"/>
<feature type="region of interest" description="Disordered" evidence="1">
    <location>
        <begin position="214"/>
        <end position="236"/>
    </location>
</feature>
<evidence type="ECO:0000256" key="1">
    <source>
        <dbReference type="SAM" id="MobiDB-lite"/>
    </source>
</evidence>
<keyword evidence="3" id="KW-1185">Reference proteome</keyword>
<name>A0A2S6N0T2_RHOGL</name>
<organism evidence="2 3">
    <name type="scientific">Rhodopila globiformis</name>
    <name type="common">Rhodopseudomonas globiformis</name>
    <dbReference type="NCBI Taxonomy" id="1071"/>
    <lineage>
        <taxon>Bacteria</taxon>
        <taxon>Pseudomonadati</taxon>
        <taxon>Pseudomonadota</taxon>
        <taxon>Alphaproteobacteria</taxon>
        <taxon>Acetobacterales</taxon>
        <taxon>Acetobacteraceae</taxon>
        <taxon>Rhodopila</taxon>
    </lineage>
</organism>
<accession>A0A2S6N0T2</accession>
<dbReference type="EMBL" id="NHRY01000247">
    <property type="protein sequence ID" value="PPQ28196.1"/>
    <property type="molecule type" value="Genomic_DNA"/>
</dbReference>
<evidence type="ECO:0000313" key="2">
    <source>
        <dbReference type="EMBL" id="PPQ28196.1"/>
    </source>
</evidence>
<protein>
    <submittedName>
        <fullName evidence="2">Uncharacterized protein</fullName>
    </submittedName>
</protein>
<comment type="caution">
    <text evidence="2">The sequence shown here is derived from an EMBL/GenBank/DDBJ whole genome shotgun (WGS) entry which is preliminary data.</text>
</comment>
<evidence type="ECO:0000313" key="3">
    <source>
        <dbReference type="Proteomes" id="UP000239724"/>
    </source>
</evidence>
<reference evidence="2 3" key="1">
    <citation type="journal article" date="2018" name="Arch. Microbiol.">
        <title>New insights into the metabolic potential of the phototrophic purple bacterium Rhodopila globiformis DSM 161(T) from its draft genome sequence and evidence for a vanadium-dependent nitrogenase.</title>
        <authorList>
            <person name="Imhoff J.F."/>
            <person name="Rahn T."/>
            <person name="Kunzel S."/>
            <person name="Neulinger S.C."/>
        </authorList>
    </citation>
    <scope>NUCLEOTIDE SEQUENCE [LARGE SCALE GENOMIC DNA]</scope>
    <source>
        <strain evidence="2 3">DSM 161</strain>
    </source>
</reference>